<dbReference type="EMBL" id="CM045765">
    <property type="protein sequence ID" value="KAI8000302.1"/>
    <property type="molecule type" value="Genomic_DNA"/>
</dbReference>
<organism evidence="1 2">
    <name type="scientific">Camellia lanceoleosa</name>
    <dbReference type="NCBI Taxonomy" id="1840588"/>
    <lineage>
        <taxon>Eukaryota</taxon>
        <taxon>Viridiplantae</taxon>
        <taxon>Streptophyta</taxon>
        <taxon>Embryophyta</taxon>
        <taxon>Tracheophyta</taxon>
        <taxon>Spermatophyta</taxon>
        <taxon>Magnoliopsida</taxon>
        <taxon>eudicotyledons</taxon>
        <taxon>Gunneridae</taxon>
        <taxon>Pentapetalae</taxon>
        <taxon>asterids</taxon>
        <taxon>Ericales</taxon>
        <taxon>Theaceae</taxon>
        <taxon>Camellia</taxon>
    </lineage>
</organism>
<protein>
    <submittedName>
        <fullName evidence="1">Beta-amyrin 28-monooxygenase</fullName>
    </submittedName>
</protein>
<dbReference type="Proteomes" id="UP001060215">
    <property type="component" value="Chromosome 8"/>
</dbReference>
<sequence>MKIFEEKKVVICGPNGNKFLFPNERKIFAGFLPNSKKKLFLSSKPIKWRLHGSTTSVVAHDVADDVNELIRTPGIFKPKALLSYLGIIDSISQQHLKTHWEGKD</sequence>
<evidence type="ECO:0000313" key="2">
    <source>
        <dbReference type="Proteomes" id="UP001060215"/>
    </source>
</evidence>
<gene>
    <name evidence="1" type="ORF">LOK49_LG09G01176</name>
</gene>
<proteinExistence type="predicted"/>
<evidence type="ECO:0000313" key="1">
    <source>
        <dbReference type="EMBL" id="KAI8000302.1"/>
    </source>
</evidence>
<keyword evidence="2" id="KW-1185">Reference proteome</keyword>
<reference evidence="1 2" key="1">
    <citation type="journal article" date="2022" name="Plant J.">
        <title>Chromosome-level genome of Camellia lanceoleosa provides a valuable resource for understanding genome evolution and self-incompatibility.</title>
        <authorList>
            <person name="Gong W."/>
            <person name="Xiao S."/>
            <person name="Wang L."/>
            <person name="Liao Z."/>
            <person name="Chang Y."/>
            <person name="Mo W."/>
            <person name="Hu G."/>
            <person name="Li W."/>
            <person name="Zhao G."/>
            <person name="Zhu H."/>
            <person name="Hu X."/>
            <person name="Ji K."/>
            <person name="Xiang X."/>
            <person name="Song Q."/>
            <person name="Yuan D."/>
            <person name="Jin S."/>
            <person name="Zhang L."/>
        </authorList>
    </citation>
    <scope>NUCLEOTIDE SEQUENCE [LARGE SCALE GENOMIC DNA]</scope>
    <source>
        <strain evidence="1">SQ_2022a</strain>
    </source>
</reference>
<name>A0ACC0GGL0_9ERIC</name>
<accession>A0ACC0GGL0</accession>
<comment type="caution">
    <text evidence="1">The sequence shown here is derived from an EMBL/GenBank/DDBJ whole genome shotgun (WGS) entry which is preliminary data.</text>
</comment>